<accession>A0A1B0ZFE2</accession>
<dbReference type="STRING" id="1630135.DAD186_00960"/>
<keyword evidence="2" id="KW-0472">Membrane</keyword>
<evidence type="ECO:0000313" key="3">
    <source>
        <dbReference type="EMBL" id="ANP26655.1"/>
    </source>
</evidence>
<feature type="region of interest" description="Disordered" evidence="1">
    <location>
        <begin position="73"/>
        <end position="103"/>
    </location>
</feature>
<name>A0A1B0ZFE2_9MICO</name>
<feature type="compositionally biased region" description="Polar residues" evidence="1">
    <location>
        <begin position="76"/>
        <end position="89"/>
    </location>
</feature>
<protein>
    <submittedName>
        <fullName evidence="3">Uncharacterized protein</fullName>
    </submittedName>
</protein>
<organism evidence="3 4">
    <name type="scientific">Dermabacter vaginalis</name>
    <dbReference type="NCBI Taxonomy" id="1630135"/>
    <lineage>
        <taxon>Bacteria</taxon>
        <taxon>Bacillati</taxon>
        <taxon>Actinomycetota</taxon>
        <taxon>Actinomycetes</taxon>
        <taxon>Micrococcales</taxon>
        <taxon>Dermabacteraceae</taxon>
        <taxon>Dermabacter</taxon>
    </lineage>
</organism>
<dbReference type="AlphaFoldDB" id="A0A1B0ZFE2"/>
<evidence type="ECO:0000256" key="2">
    <source>
        <dbReference type="SAM" id="Phobius"/>
    </source>
</evidence>
<keyword evidence="2" id="KW-1133">Transmembrane helix</keyword>
<evidence type="ECO:0000256" key="1">
    <source>
        <dbReference type="SAM" id="MobiDB-lite"/>
    </source>
</evidence>
<evidence type="ECO:0000313" key="4">
    <source>
        <dbReference type="Proteomes" id="UP000092596"/>
    </source>
</evidence>
<feature type="transmembrane region" description="Helical" evidence="2">
    <location>
        <begin position="41"/>
        <end position="66"/>
    </location>
</feature>
<gene>
    <name evidence="3" type="ORF">DAD186_00960</name>
</gene>
<sequence length="103" mass="11382">MYTYDDQLLDAVKVRRKRLAQALLHRSERLRRTWTDGLGNMLGSIFLAVLACAVCVAVSFVMHLLATDTTFKRNPMQGTSVTTPANATPTPDEKPASSGEDDR</sequence>
<keyword evidence="2" id="KW-0812">Transmembrane</keyword>
<proteinExistence type="predicted"/>
<reference evidence="3 4" key="1">
    <citation type="submission" date="2015-06" db="EMBL/GenBank/DDBJ databases">
        <title>Investigation of pathophysiology for high-risk pregnancy and development of treatment modality based on it.</title>
        <authorList>
            <person name="Kim B.-C."/>
            <person name="Lim S."/>
        </authorList>
    </citation>
    <scope>NUCLEOTIDE SEQUENCE [LARGE SCALE GENOMIC DNA]</scope>
    <source>
        <strain evidence="3 4">AD1-86</strain>
    </source>
</reference>
<dbReference type="KEGG" id="dva:DAD186_00960"/>
<dbReference type="Proteomes" id="UP000092596">
    <property type="component" value="Chromosome"/>
</dbReference>
<dbReference type="EMBL" id="CP012117">
    <property type="protein sequence ID" value="ANP26655.1"/>
    <property type="molecule type" value="Genomic_DNA"/>
</dbReference>